<name>E3MG10_CAERE</name>
<dbReference type="Proteomes" id="UP000008281">
    <property type="component" value="Unassembled WGS sequence"/>
</dbReference>
<dbReference type="HOGENOM" id="CLU_781295_0_0_1"/>
<feature type="compositionally biased region" description="Basic and acidic residues" evidence="1">
    <location>
        <begin position="53"/>
        <end position="64"/>
    </location>
</feature>
<dbReference type="FunCoup" id="E3MG10">
    <property type="interactions" value="1220"/>
</dbReference>
<dbReference type="AlphaFoldDB" id="E3MG10"/>
<evidence type="ECO:0000313" key="3">
    <source>
        <dbReference type="Proteomes" id="UP000008281"/>
    </source>
</evidence>
<proteinExistence type="predicted"/>
<feature type="compositionally biased region" description="Basic and acidic residues" evidence="1">
    <location>
        <begin position="71"/>
        <end position="86"/>
    </location>
</feature>
<dbReference type="EMBL" id="DS268442">
    <property type="protein sequence ID" value="EFP01190.1"/>
    <property type="molecule type" value="Genomic_DNA"/>
</dbReference>
<sequence length="355" mass="41431">MSVSTAESHIEAINNFFDDTEKPPEIPQPEPQKSNSGSSWVNDRSFVIQEVETVDKSKKSENFKKSIKSTKKPEKSEKSKDSGKEKEKKRRRTESPEKDSDPSFFEILESQKLSRRENPSNWVKIHGIWVEKSYLEAKNELESEESSEPKSKYDEVESLFAANNPNIYNSMEFEHTYKFDWTLYSQDAFQYVVFTKICQNHSDGLFVEMKKEDRTCTNCGSSNLTTTVRLTIPLDLSEIPIPSFENTQIHVSFLAEKLLEQSGLESLELLEKSVDFSKTKCRKMFDLYRKMMAERRTIGEYKEWFDKCKQFVKNSVHSKSLHLHHGHVVRRKIENSGVESKKRCFIFAHIFDLKE</sequence>
<dbReference type="eggNOG" id="ENOG502T375">
    <property type="taxonomic scope" value="Eukaryota"/>
</dbReference>
<accession>E3MG10</accession>
<evidence type="ECO:0000256" key="1">
    <source>
        <dbReference type="SAM" id="MobiDB-lite"/>
    </source>
</evidence>
<organism evidence="3">
    <name type="scientific">Caenorhabditis remanei</name>
    <name type="common">Caenorhabditis vulgaris</name>
    <dbReference type="NCBI Taxonomy" id="31234"/>
    <lineage>
        <taxon>Eukaryota</taxon>
        <taxon>Metazoa</taxon>
        <taxon>Ecdysozoa</taxon>
        <taxon>Nematoda</taxon>
        <taxon>Chromadorea</taxon>
        <taxon>Rhabditida</taxon>
        <taxon>Rhabditina</taxon>
        <taxon>Rhabditomorpha</taxon>
        <taxon>Rhabditoidea</taxon>
        <taxon>Rhabditidae</taxon>
        <taxon>Peloderinae</taxon>
        <taxon>Caenorhabditis</taxon>
    </lineage>
</organism>
<protein>
    <submittedName>
        <fullName evidence="2">Uncharacterized protein</fullName>
    </submittedName>
</protein>
<feature type="region of interest" description="Disordered" evidence="1">
    <location>
        <begin position="1"/>
        <end position="105"/>
    </location>
</feature>
<dbReference type="OMA" id="VVFTKIC"/>
<reference evidence="2" key="1">
    <citation type="submission" date="2007-07" db="EMBL/GenBank/DDBJ databases">
        <title>PCAP assembly of the Caenorhabditis remanei genome.</title>
        <authorList>
            <consortium name="The Caenorhabditis remanei Sequencing Consortium"/>
            <person name="Wilson R.K."/>
        </authorList>
    </citation>
    <scope>NUCLEOTIDE SEQUENCE [LARGE SCALE GENOMIC DNA]</scope>
    <source>
        <strain evidence="2">PB4641</strain>
    </source>
</reference>
<gene>
    <name evidence="2" type="ORF">CRE_24435</name>
</gene>
<evidence type="ECO:0000313" key="2">
    <source>
        <dbReference type="EMBL" id="EFP01190.1"/>
    </source>
</evidence>
<keyword evidence="3" id="KW-1185">Reference proteome</keyword>
<dbReference type="OrthoDB" id="5872188at2759"/>
<dbReference type="InParanoid" id="E3MG10"/>